<keyword evidence="4" id="KW-1185">Reference proteome</keyword>
<dbReference type="Proteomes" id="UP000287144">
    <property type="component" value="Unassembled WGS sequence"/>
</dbReference>
<dbReference type="InterPro" id="IPR013094">
    <property type="entry name" value="AB_hydrolase_3"/>
</dbReference>
<gene>
    <name evidence="3" type="ORF">CEP52_009292</name>
</gene>
<proteinExistence type="predicted"/>
<evidence type="ECO:0000259" key="2">
    <source>
        <dbReference type="Pfam" id="PF07859"/>
    </source>
</evidence>
<dbReference type="STRING" id="1325735.A0A428TDJ6"/>
<comment type="caution">
    <text evidence="3">The sequence shown here is derived from an EMBL/GenBank/DDBJ whole genome shotgun (WGS) entry which is preliminary data.</text>
</comment>
<reference evidence="3 4" key="1">
    <citation type="submission" date="2017-06" db="EMBL/GenBank/DDBJ databases">
        <title>Comparative genomic analysis of Ambrosia Fusariam Clade fungi.</title>
        <authorList>
            <person name="Stajich J.E."/>
            <person name="Carrillo J."/>
            <person name="Kijimoto T."/>
            <person name="Eskalen A."/>
            <person name="O'Donnell K."/>
            <person name="Kasson M."/>
        </authorList>
    </citation>
    <scope>NUCLEOTIDE SEQUENCE [LARGE SCALE GENOMIC DNA]</scope>
    <source>
        <strain evidence="3 4">NRRL62579</strain>
    </source>
</reference>
<name>A0A428TDJ6_9HYPO</name>
<evidence type="ECO:0000256" key="1">
    <source>
        <dbReference type="ARBA" id="ARBA00022801"/>
    </source>
</evidence>
<dbReference type="PANTHER" id="PTHR48081:SF31">
    <property type="entry name" value="STERYL ACETYL HYDROLASE MUG81-RELATED"/>
    <property type="match status" value="1"/>
</dbReference>
<dbReference type="EMBL" id="NKCK01000097">
    <property type="protein sequence ID" value="RSM00120.1"/>
    <property type="molecule type" value="Genomic_DNA"/>
</dbReference>
<dbReference type="InterPro" id="IPR050300">
    <property type="entry name" value="GDXG_lipolytic_enzyme"/>
</dbReference>
<sequence>MTASFSKTDKLRLAFRFCRAPFQILAYVIRGVAIASARKLPLRIYAVCAVAKALQDIFDARDTQYLCPTTRQVYESWIQQKLSESNKEGHSVLVERLQCDIQPLRDGSSSILWVGDRTKAKKVVLFFHGGGYIAPLLNGYMELIWRAYITTGIETDTEVAVAILQYSLCPGAQYPTQLCQASSALEHLLSSGISPGDIILGGDSAGGNLTGQLLCHMLSPHPDAVPINLAEPLAGVFLVSPWLSKHTTDRSFAENGSIDMLSASFVRLVTTEVLGPGWEHDEGDRFSHAFPLDMEMEHPWMDKLSTLTKRMYLSVGYQEVFRDQCVEFVDKVQKANPSIELQFDLQEKMAHDFILLEGEDKRDGECIDAMKKWVKSVLVGDP</sequence>
<evidence type="ECO:0000313" key="4">
    <source>
        <dbReference type="Proteomes" id="UP000287144"/>
    </source>
</evidence>
<dbReference type="SUPFAM" id="SSF53474">
    <property type="entry name" value="alpha/beta-Hydrolases"/>
    <property type="match status" value="1"/>
</dbReference>
<evidence type="ECO:0000313" key="3">
    <source>
        <dbReference type="EMBL" id="RSM00120.1"/>
    </source>
</evidence>
<dbReference type="Pfam" id="PF07859">
    <property type="entry name" value="Abhydrolase_3"/>
    <property type="match status" value="1"/>
</dbReference>
<keyword evidence="1" id="KW-0378">Hydrolase</keyword>
<dbReference type="Gene3D" id="3.40.50.1820">
    <property type="entry name" value="alpha/beta hydrolase"/>
    <property type="match status" value="1"/>
</dbReference>
<dbReference type="InterPro" id="IPR029058">
    <property type="entry name" value="AB_hydrolase_fold"/>
</dbReference>
<organism evidence="3 4">
    <name type="scientific">Fusarium oligoseptatum</name>
    <dbReference type="NCBI Taxonomy" id="2604345"/>
    <lineage>
        <taxon>Eukaryota</taxon>
        <taxon>Fungi</taxon>
        <taxon>Dikarya</taxon>
        <taxon>Ascomycota</taxon>
        <taxon>Pezizomycotina</taxon>
        <taxon>Sordariomycetes</taxon>
        <taxon>Hypocreomycetidae</taxon>
        <taxon>Hypocreales</taxon>
        <taxon>Nectriaceae</taxon>
        <taxon>Fusarium</taxon>
        <taxon>Fusarium solani species complex</taxon>
    </lineage>
</organism>
<dbReference type="AlphaFoldDB" id="A0A428TDJ6"/>
<protein>
    <recommendedName>
        <fullName evidence="2">Alpha/beta hydrolase fold-3 domain-containing protein</fullName>
    </recommendedName>
</protein>
<accession>A0A428TDJ6</accession>
<dbReference type="PANTHER" id="PTHR48081">
    <property type="entry name" value="AB HYDROLASE SUPERFAMILY PROTEIN C4A8.06C"/>
    <property type="match status" value="1"/>
</dbReference>
<dbReference type="GO" id="GO:0016787">
    <property type="term" value="F:hydrolase activity"/>
    <property type="evidence" value="ECO:0007669"/>
    <property type="project" value="UniProtKB-KW"/>
</dbReference>
<feature type="domain" description="Alpha/beta hydrolase fold-3" evidence="2">
    <location>
        <begin position="124"/>
        <end position="354"/>
    </location>
</feature>